<protein>
    <recommendedName>
        <fullName evidence="4">ABC transporter</fullName>
    </recommendedName>
</protein>
<sequence length="125" mass="14138">MKILSGRFPVTKNVTVEGEVTYNGASREEIRSHLPQYVSYVTQRDHHFPTLSVKETLEFAHACCGEELPERAERHFNKGTPEENKAALEAARALYRHYPEVVIQQLGLENCQDTIVGNAMLRGVL</sequence>
<keyword evidence="1" id="KW-0813">Transport</keyword>
<dbReference type="Gene3D" id="3.40.50.300">
    <property type="entry name" value="P-loop containing nucleotide triphosphate hydrolases"/>
    <property type="match status" value="1"/>
</dbReference>
<comment type="caution">
    <text evidence="2">The sequence shown here is derived from an EMBL/GenBank/DDBJ whole genome shotgun (WGS) entry which is preliminary data.</text>
</comment>
<evidence type="ECO:0000256" key="1">
    <source>
        <dbReference type="ARBA" id="ARBA00022448"/>
    </source>
</evidence>
<evidence type="ECO:0000313" key="3">
    <source>
        <dbReference type="Proteomes" id="UP001209570"/>
    </source>
</evidence>
<reference evidence="2" key="1">
    <citation type="submission" date="2021-12" db="EMBL/GenBank/DDBJ databases">
        <title>Prjna785345.</title>
        <authorList>
            <person name="Rujirawat T."/>
            <person name="Krajaejun T."/>
        </authorList>
    </citation>
    <scope>NUCLEOTIDE SEQUENCE</scope>
    <source>
        <strain evidence="2">Pi057C3</strain>
    </source>
</reference>
<accession>A0AAD5L580</accession>
<evidence type="ECO:0008006" key="4">
    <source>
        <dbReference type="Google" id="ProtNLM"/>
    </source>
</evidence>
<dbReference type="Proteomes" id="UP001209570">
    <property type="component" value="Unassembled WGS sequence"/>
</dbReference>
<dbReference type="AlphaFoldDB" id="A0AAD5L580"/>
<dbReference type="InterPro" id="IPR027417">
    <property type="entry name" value="P-loop_NTPase"/>
</dbReference>
<gene>
    <name evidence="2" type="ORF">P43SY_011442</name>
</gene>
<name>A0AAD5L580_PYTIN</name>
<keyword evidence="3" id="KW-1185">Reference proteome</keyword>
<evidence type="ECO:0000313" key="2">
    <source>
        <dbReference type="EMBL" id="KAJ0388773.1"/>
    </source>
</evidence>
<dbReference type="EMBL" id="JAKCXM010006519">
    <property type="protein sequence ID" value="KAJ0388773.1"/>
    <property type="molecule type" value="Genomic_DNA"/>
</dbReference>
<organism evidence="2 3">
    <name type="scientific">Pythium insidiosum</name>
    <name type="common">Pythiosis disease agent</name>
    <dbReference type="NCBI Taxonomy" id="114742"/>
    <lineage>
        <taxon>Eukaryota</taxon>
        <taxon>Sar</taxon>
        <taxon>Stramenopiles</taxon>
        <taxon>Oomycota</taxon>
        <taxon>Peronosporomycetes</taxon>
        <taxon>Pythiales</taxon>
        <taxon>Pythiaceae</taxon>
        <taxon>Pythium</taxon>
    </lineage>
</organism>
<dbReference type="PANTHER" id="PTHR19241">
    <property type="entry name" value="ATP-BINDING CASSETTE TRANSPORTER"/>
    <property type="match status" value="1"/>
</dbReference>
<proteinExistence type="predicted"/>